<organism evidence="1">
    <name type="scientific">Arion vulgaris</name>
    <dbReference type="NCBI Taxonomy" id="1028688"/>
    <lineage>
        <taxon>Eukaryota</taxon>
        <taxon>Metazoa</taxon>
        <taxon>Spiralia</taxon>
        <taxon>Lophotrochozoa</taxon>
        <taxon>Mollusca</taxon>
        <taxon>Gastropoda</taxon>
        <taxon>Heterobranchia</taxon>
        <taxon>Euthyneura</taxon>
        <taxon>Panpulmonata</taxon>
        <taxon>Eupulmonata</taxon>
        <taxon>Stylommatophora</taxon>
        <taxon>Helicina</taxon>
        <taxon>Arionoidea</taxon>
        <taxon>Arionidae</taxon>
        <taxon>Arion</taxon>
    </lineage>
</organism>
<name>A0A0B7AUP7_9EUPU</name>
<accession>A0A0B7AUP7</accession>
<feature type="non-terminal residue" evidence="1">
    <location>
        <position position="1"/>
    </location>
</feature>
<protein>
    <submittedName>
        <fullName evidence="1">Uncharacterized protein</fullName>
    </submittedName>
</protein>
<gene>
    <name evidence="1" type="primary">ORF138794</name>
</gene>
<dbReference type="EMBL" id="HACG01036876">
    <property type="protein sequence ID" value="CEK83741.1"/>
    <property type="molecule type" value="Transcribed_RNA"/>
</dbReference>
<sequence length="264" mass="30166">LCLQRLGVFTAARHKRVTQFRLTTSRNMQQLQQLLVLLVLMLGCCYTQDICLFKQQYECFKDRGMDINIENNIFSDIDSDIDRTREAIVVKSQLLDFAIVARPLLCLDPEKSKTALECTTNKALQCTKQELKAYMPQPDKMKSIVNTICNNKNEVNFECAKRQASKLFECTKKGFGIPCKVYERNFDCIMMTLKPCGCATVSAYQEVVRYYLRPMHCSRITARDAQCDEKNKALFVDSGKQNSGSTAVFIVSIVSFIFSKFLLT</sequence>
<evidence type="ECO:0000313" key="1">
    <source>
        <dbReference type="EMBL" id="CEK83741.1"/>
    </source>
</evidence>
<proteinExistence type="predicted"/>
<dbReference type="AlphaFoldDB" id="A0A0B7AUP7"/>
<reference evidence="1" key="1">
    <citation type="submission" date="2014-12" db="EMBL/GenBank/DDBJ databases">
        <title>Insight into the proteome of Arion vulgaris.</title>
        <authorList>
            <person name="Aradska J."/>
            <person name="Bulat T."/>
            <person name="Smidak R."/>
            <person name="Sarate P."/>
            <person name="Gangsoo J."/>
            <person name="Sialana F."/>
            <person name="Bilban M."/>
            <person name="Lubec G."/>
        </authorList>
    </citation>
    <scope>NUCLEOTIDE SEQUENCE</scope>
    <source>
        <tissue evidence="1">Skin</tissue>
    </source>
</reference>